<feature type="region of interest" description="Disordered" evidence="4">
    <location>
        <begin position="36"/>
        <end position="96"/>
    </location>
</feature>
<dbReference type="PROSITE" id="PS00107">
    <property type="entry name" value="PROTEIN_KINASE_ATP"/>
    <property type="match status" value="1"/>
</dbReference>
<keyword evidence="6" id="KW-0675">Receptor</keyword>
<evidence type="ECO:0000256" key="4">
    <source>
        <dbReference type="SAM" id="MobiDB-lite"/>
    </source>
</evidence>
<accession>A0A8J5NEC9</accession>
<feature type="compositionally biased region" description="Low complexity" evidence="4">
    <location>
        <begin position="71"/>
        <end position="81"/>
    </location>
</feature>
<name>A0A8J5NEC9_HOMAM</name>
<dbReference type="AlphaFoldDB" id="A0A8J5NEC9"/>
<keyword evidence="6" id="KW-0808">Transferase</keyword>
<dbReference type="EMBL" id="JAHLQT010000863">
    <property type="protein sequence ID" value="KAG7177964.1"/>
    <property type="molecule type" value="Genomic_DNA"/>
</dbReference>
<dbReference type="InterPro" id="IPR017441">
    <property type="entry name" value="Protein_kinase_ATP_BS"/>
</dbReference>
<proteinExistence type="predicted"/>
<feature type="compositionally biased region" description="Low complexity" evidence="4">
    <location>
        <begin position="53"/>
        <end position="64"/>
    </location>
</feature>
<dbReference type="SUPFAM" id="SSF56112">
    <property type="entry name" value="Protein kinase-like (PK-like)"/>
    <property type="match status" value="1"/>
</dbReference>
<evidence type="ECO:0000313" key="7">
    <source>
        <dbReference type="Proteomes" id="UP000747542"/>
    </source>
</evidence>
<dbReference type="GO" id="GO:0002009">
    <property type="term" value="P:morphogenesis of an epithelium"/>
    <property type="evidence" value="ECO:0007669"/>
    <property type="project" value="UniProtKB-ARBA"/>
</dbReference>
<dbReference type="GO" id="GO:0004672">
    <property type="term" value="F:protein kinase activity"/>
    <property type="evidence" value="ECO:0007669"/>
    <property type="project" value="InterPro"/>
</dbReference>
<feature type="binding site" evidence="3">
    <location>
        <position position="163"/>
    </location>
    <ligand>
        <name>ATP</name>
        <dbReference type="ChEBI" id="CHEBI:30616"/>
    </ligand>
</feature>
<dbReference type="PROSITE" id="PS50011">
    <property type="entry name" value="PROTEIN_KINASE_DOM"/>
    <property type="match status" value="1"/>
</dbReference>
<gene>
    <name evidence="6" type="primary">ddr-2-L</name>
    <name evidence="6" type="ORF">Hamer_G025504</name>
</gene>
<evidence type="ECO:0000313" key="6">
    <source>
        <dbReference type="EMBL" id="KAG7177964.1"/>
    </source>
</evidence>
<keyword evidence="7" id="KW-1185">Reference proteome</keyword>
<dbReference type="Pfam" id="PF07714">
    <property type="entry name" value="PK_Tyr_Ser-Thr"/>
    <property type="match status" value="1"/>
</dbReference>
<keyword evidence="1 3" id="KW-0547">Nucleotide-binding</keyword>
<organism evidence="6 7">
    <name type="scientific">Homarus americanus</name>
    <name type="common">American lobster</name>
    <dbReference type="NCBI Taxonomy" id="6706"/>
    <lineage>
        <taxon>Eukaryota</taxon>
        <taxon>Metazoa</taxon>
        <taxon>Ecdysozoa</taxon>
        <taxon>Arthropoda</taxon>
        <taxon>Crustacea</taxon>
        <taxon>Multicrustacea</taxon>
        <taxon>Malacostraca</taxon>
        <taxon>Eumalacostraca</taxon>
        <taxon>Eucarida</taxon>
        <taxon>Decapoda</taxon>
        <taxon>Pleocyemata</taxon>
        <taxon>Astacidea</taxon>
        <taxon>Nephropoidea</taxon>
        <taxon>Nephropidae</taxon>
        <taxon>Homarus</taxon>
    </lineage>
</organism>
<evidence type="ECO:0000256" key="1">
    <source>
        <dbReference type="ARBA" id="ARBA00022741"/>
    </source>
</evidence>
<evidence type="ECO:0000259" key="5">
    <source>
        <dbReference type="PROSITE" id="PS50011"/>
    </source>
</evidence>
<dbReference type="InterPro" id="IPR000719">
    <property type="entry name" value="Prot_kinase_dom"/>
</dbReference>
<dbReference type="InterPro" id="IPR001245">
    <property type="entry name" value="Ser-Thr/Tyr_kinase_cat_dom"/>
</dbReference>
<dbReference type="Gene3D" id="1.10.510.10">
    <property type="entry name" value="Transferase(Phosphotransferase) domain 1"/>
    <property type="match status" value="1"/>
</dbReference>
<dbReference type="Proteomes" id="UP000747542">
    <property type="component" value="Unassembled WGS sequence"/>
</dbReference>
<reference evidence="6" key="1">
    <citation type="journal article" date="2021" name="Sci. Adv.">
        <title>The American lobster genome reveals insights on longevity, neural, and immune adaptations.</title>
        <authorList>
            <person name="Polinski J.M."/>
            <person name="Zimin A.V."/>
            <person name="Clark K.F."/>
            <person name="Kohn A.B."/>
            <person name="Sadowski N."/>
            <person name="Timp W."/>
            <person name="Ptitsyn A."/>
            <person name="Khanna P."/>
            <person name="Romanova D.Y."/>
            <person name="Williams P."/>
            <person name="Greenwood S.J."/>
            <person name="Moroz L.L."/>
            <person name="Walt D.R."/>
            <person name="Bodnar A.G."/>
        </authorList>
    </citation>
    <scope>NUCLEOTIDE SEQUENCE</scope>
    <source>
        <strain evidence="6">GMGI-L3</strain>
    </source>
</reference>
<keyword evidence="2 3" id="KW-0067">ATP-binding</keyword>
<protein>
    <submittedName>
        <fullName evidence="6">Discoidin domain-containing receptor tyrosine kinase B-like</fullName>
    </submittedName>
</protein>
<comment type="caution">
    <text evidence="6">The sequence shown here is derived from an EMBL/GenBank/DDBJ whole genome shotgun (WGS) entry which is preliminary data.</text>
</comment>
<dbReference type="InterPro" id="IPR011009">
    <property type="entry name" value="Kinase-like_dom_sf"/>
</dbReference>
<dbReference type="PANTHER" id="PTHR24418">
    <property type="entry name" value="TYROSINE-PROTEIN KINASE"/>
    <property type="match status" value="1"/>
</dbReference>
<evidence type="ECO:0000256" key="3">
    <source>
        <dbReference type="PROSITE-ProRule" id="PRU10141"/>
    </source>
</evidence>
<dbReference type="GO" id="GO:0005524">
    <property type="term" value="F:ATP binding"/>
    <property type="evidence" value="ECO:0007669"/>
    <property type="project" value="UniProtKB-UniRule"/>
</dbReference>
<dbReference type="InterPro" id="IPR050198">
    <property type="entry name" value="Non-receptor_tyrosine_kinases"/>
</dbReference>
<feature type="domain" description="Protein kinase" evidence="5">
    <location>
        <begin position="131"/>
        <end position="287"/>
    </location>
</feature>
<sequence length="287" mass="30600">MDGILSHRSDQGVKRVLSPCVEIGAKRTRFTNEASTHWHLPKAGPGCEEVHRSSSTSSTSSISSAPANDATNSTRSSSRTNPFPALTNVSSVSDSTTSGKLIIDSCFSSDTQTTSDDPSMPLLPCVTQDKLTSLWKIGNGVHGVAHMGMLTLDTGSTIQVVVKTLVSGQPLNREARVLDDLKGAGGTPILNGVTHQKPYALVMSYCHGAVLSKYFKNNIREKCILAYEATSRALSEFHASGYCHRDLHAGNIIIDDSEGVHQAHIIDVGSARKLSGLNQTIEQAGTL</sequence>
<keyword evidence="6" id="KW-0418">Kinase</keyword>
<evidence type="ECO:0000256" key="2">
    <source>
        <dbReference type="ARBA" id="ARBA00022840"/>
    </source>
</evidence>